<keyword evidence="1" id="KW-0677">Repeat</keyword>
<reference evidence="4" key="2">
    <citation type="submission" date="2023-05" db="EMBL/GenBank/DDBJ databases">
        <authorList>
            <consortium name="Lawrence Berkeley National Laboratory"/>
            <person name="Steindorff A."/>
            <person name="Hensen N."/>
            <person name="Bonometti L."/>
            <person name="Westerberg I."/>
            <person name="Brannstrom I.O."/>
            <person name="Guillou S."/>
            <person name="Cros-Aarteil S."/>
            <person name="Calhoun S."/>
            <person name="Haridas S."/>
            <person name="Kuo A."/>
            <person name="Mondo S."/>
            <person name="Pangilinan J."/>
            <person name="Riley R."/>
            <person name="Labutti K."/>
            <person name="Andreopoulos B."/>
            <person name="Lipzen A."/>
            <person name="Chen C."/>
            <person name="Yanf M."/>
            <person name="Daum C."/>
            <person name="Ng V."/>
            <person name="Clum A."/>
            <person name="Ohm R."/>
            <person name="Martin F."/>
            <person name="Silar P."/>
            <person name="Natvig D."/>
            <person name="Lalanne C."/>
            <person name="Gautier V."/>
            <person name="Ament-Velasquez S.L."/>
            <person name="Kruys A."/>
            <person name="Hutchinson M.I."/>
            <person name="Powell A.J."/>
            <person name="Barry K."/>
            <person name="Miller A.N."/>
            <person name="Grigoriev I.V."/>
            <person name="Debuchy R."/>
            <person name="Gladieux P."/>
            <person name="Thoren M.H."/>
            <person name="Johannesson H."/>
        </authorList>
    </citation>
    <scope>NUCLEOTIDE SEQUENCE</scope>
    <source>
        <strain evidence="4">CBS 103.79</strain>
    </source>
</reference>
<dbReference type="SMART" id="SM00248">
    <property type="entry name" value="ANK"/>
    <property type="match status" value="6"/>
</dbReference>
<dbReference type="InterPro" id="IPR036770">
    <property type="entry name" value="Ankyrin_rpt-contain_sf"/>
</dbReference>
<dbReference type="Pfam" id="PF12796">
    <property type="entry name" value="Ank_2"/>
    <property type="match status" value="2"/>
</dbReference>
<comment type="caution">
    <text evidence="4">The sequence shown here is derived from an EMBL/GenBank/DDBJ whole genome shotgun (WGS) entry which is preliminary data.</text>
</comment>
<proteinExistence type="predicted"/>
<dbReference type="SUPFAM" id="SSF48403">
    <property type="entry name" value="Ankyrin repeat"/>
    <property type="match status" value="1"/>
</dbReference>
<evidence type="ECO:0000313" key="5">
    <source>
        <dbReference type="Proteomes" id="UP001303889"/>
    </source>
</evidence>
<sequence length="389" mass="43129">MQWTVPDTALSIAFALKGDIDGLKYLFSKGLASPSDWALYGGMHQYETVEFLISQGAPVDDESYEHAFDFAFRKRCNDTELEALRCIRYSRGNDWIEEQNFSLLHHIIFGISTCSLASALKENPNAAHVTDAQGRTALDWATARGQLKDMELLMKHNSNINSMDARGRTTILHAVDSHNNEAVRMLLNAGANPNPRVPEGLFRSSPLKAASFGGLAEMVNLLLRFGAEIDAHNPEGQTALHAAVIAHNVECARVLLESGATLEDAEHNGRTPLTLAIVHNSHEVLRLFVDRRYEHVTAAHIKGPQVLAVVAEFADAETMKIIASSLLLRLDYDEKLDHAFEQLLYSIAMAKEESVASRTADGDIQWLHHLFAESSFSEELEEQPQYPGL</sequence>
<keyword evidence="5" id="KW-1185">Reference proteome</keyword>
<dbReference type="PROSITE" id="PS50088">
    <property type="entry name" value="ANK_REPEAT"/>
    <property type="match status" value="4"/>
</dbReference>
<evidence type="ECO:0000256" key="1">
    <source>
        <dbReference type="ARBA" id="ARBA00022737"/>
    </source>
</evidence>
<keyword evidence="2 3" id="KW-0040">ANK repeat</keyword>
<dbReference type="PANTHER" id="PTHR24198">
    <property type="entry name" value="ANKYRIN REPEAT AND PROTEIN KINASE DOMAIN-CONTAINING PROTEIN"/>
    <property type="match status" value="1"/>
</dbReference>
<feature type="repeat" description="ANK" evidence="3">
    <location>
        <begin position="235"/>
        <end position="267"/>
    </location>
</feature>
<dbReference type="PROSITE" id="PS50297">
    <property type="entry name" value="ANK_REP_REGION"/>
    <property type="match status" value="3"/>
</dbReference>
<name>A0AAN6MEV3_9PEZI</name>
<organism evidence="4 5">
    <name type="scientific">Staphylotrichum tortipilum</name>
    <dbReference type="NCBI Taxonomy" id="2831512"/>
    <lineage>
        <taxon>Eukaryota</taxon>
        <taxon>Fungi</taxon>
        <taxon>Dikarya</taxon>
        <taxon>Ascomycota</taxon>
        <taxon>Pezizomycotina</taxon>
        <taxon>Sordariomycetes</taxon>
        <taxon>Sordariomycetidae</taxon>
        <taxon>Sordariales</taxon>
        <taxon>Chaetomiaceae</taxon>
        <taxon>Staphylotrichum</taxon>
    </lineage>
</organism>
<reference evidence="4" key="1">
    <citation type="journal article" date="2023" name="Mol. Phylogenet. Evol.">
        <title>Genome-scale phylogeny and comparative genomics of the fungal order Sordariales.</title>
        <authorList>
            <person name="Hensen N."/>
            <person name="Bonometti L."/>
            <person name="Westerberg I."/>
            <person name="Brannstrom I.O."/>
            <person name="Guillou S."/>
            <person name="Cros-Aarteil S."/>
            <person name="Calhoun S."/>
            <person name="Haridas S."/>
            <person name="Kuo A."/>
            <person name="Mondo S."/>
            <person name="Pangilinan J."/>
            <person name="Riley R."/>
            <person name="LaButti K."/>
            <person name="Andreopoulos B."/>
            <person name="Lipzen A."/>
            <person name="Chen C."/>
            <person name="Yan M."/>
            <person name="Daum C."/>
            <person name="Ng V."/>
            <person name="Clum A."/>
            <person name="Steindorff A."/>
            <person name="Ohm R.A."/>
            <person name="Martin F."/>
            <person name="Silar P."/>
            <person name="Natvig D.O."/>
            <person name="Lalanne C."/>
            <person name="Gautier V."/>
            <person name="Ament-Velasquez S.L."/>
            <person name="Kruys A."/>
            <person name="Hutchinson M.I."/>
            <person name="Powell A.J."/>
            <person name="Barry K."/>
            <person name="Miller A.N."/>
            <person name="Grigoriev I.V."/>
            <person name="Debuchy R."/>
            <person name="Gladieux P."/>
            <person name="Hiltunen Thoren M."/>
            <person name="Johannesson H."/>
        </authorList>
    </citation>
    <scope>NUCLEOTIDE SEQUENCE</scope>
    <source>
        <strain evidence="4">CBS 103.79</strain>
    </source>
</reference>
<protein>
    <submittedName>
        <fullName evidence="4">Ankyrin repeat-containing domain protein</fullName>
    </submittedName>
</protein>
<dbReference type="Gene3D" id="1.25.40.20">
    <property type="entry name" value="Ankyrin repeat-containing domain"/>
    <property type="match status" value="2"/>
</dbReference>
<accession>A0AAN6MEV3</accession>
<dbReference type="PANTHER" id="PTHR24198:SF165">
    <property type="entry name" value="ANKYRIN REPEAT-CONTAINING PROTEIN-RELATED"/>
    <property type="match status" value="1"/>
</dbReference>
<feature type="repeat" description="ANK" evidence="3">
    <location>
        <begin position="133"/>
        <end position="165"/>
    </location>
</feature>
<feature type="repeat" description="ANK" evidence="3">
    <location>
        <begin position="202"/>
        <end position="234"/>
    </location>
</feature>
<dbReference type="EMBL" id="MU855771">
    <property type="protein sequence ID" value="KAK3899545.1"/>
    <property type="molecule type" value="Genomic_DNA"/>
</dbReference>
<dbReference type="InterPro" id="IPR002110">
    <property type="entry name" value="Ankyrin_rpt"/>
</dbReference>
<feature type="repeat" description="ANK" evidence="3">
    <location>
        <begin position="166"/>
        <end position="198"/>
    </location>
</feature>
<dbReference type="AlphaFoldDB" id="A0AAN6MEV3"/>
<gene>
    <name evidence="4" type="ORF">C8A05DRAFT_46415</name>
</gene>
<evidence type="ECO:0000256" key="3">
    <source>
        <dbReference type="PROSITE-ProRule" id="PRU00023"/>
    </source>
</evidence>
<dbReference type="Proteomes" id="UP001303889">
    <property type="component" value="Unassembled WGS sequence"/>
</dbReference>
<evidence type="ECO:0000256" key="2">
    <source>
        <dbReference type="ARBA" id="ARBA00023043"/>
    </source>
</evidence>
<evidence type="ECO:0000313" key="4">
    <source>
        <dbReference type="EMBL" id="KAK3899545.1"/>
    </source>
</evidence>